<dbReference type="Proteomes" id="UP000821865">
    <property type="component" value="Chromosome 3"/>
</dbReference>
<sequence>MNQSDMFAKYKKKVRAVLQKNRLLAKALGDAKARISELEGAGSRQQKIDNLALPQIKLWLETNLQHMHTMVTNHSRAIKLLQDIMTPGLDITLAGISDLDLSTVQERRQSLHPPGRQYYDEFGNITVILEEDETTMVGRSEQPQDSGTNGAEPEPELCSKVTVRRKSRRTRSSAGRRASLSDEPADSGSEPVVPTFKVVDQEASILLTEVTGQEKTVVCAESVVLPPPDKVKGPSVNEYSAAFSYRPKIPRTPNTVNKDTSPYCYEEDICSSPVQTRQRQRPSETPLQPWPRKSETLHRNSRSTRRSGLAEPIVSNSSSPLQSASLLECAFVESPTSTPPSRGSDPAVPEEAVPIDDTALGEQAPRKRTARKSCISRASEPPKEPSGAPIFVCKKEKMDARLEGLGDAPPRTTNSEEHHAEGCGSLPQKEKSDSENIGATEQKEASQKAARLSKQARRTGKKSRDKPRDASPAETGPPQRSGSLLKPEPMDVGAGSCE</sequence>
<evidence type="ECO:0000313" key="2">
    <source>
        <dbReference type="Proteomes" id="UP000821865"/>
    </source>
</evidence>
<evidence type="ECO:0000313" key="1">
    <source>
        <dbReference type="EMBL" id="KAH7959884.1"/>
    </source>
</evidence>
<dbReference type="EMBL" id="CM023472">
    <property type="protein sequence ID" value="KAH7959884.1"/>
    <property type="molecule type" value="Genomic_DNA"/>
</dbReference>
<keyword evidence="2" id="KW-1185">Reference proteome</keyword>
<accession>A0ACB8D5Y9</accession>
<organism evidence="1 2">
    <name type="scientific">Dermacentor silvarum</name>
    <name type="common">Tick</name>
    <dbReference type="NCBI Taxonomy" id="543639"/>
    <lineage>
        <taxon>Eukaryota</taxon>
        <taxon>Metazoa</taxon>
        <taxon>Ecdysozoa</taxon>
        <taxon>Arthropoda</taxon>
        <taxon>Chelicerata</taxon>
        <taxon>Arachnida</taxon>
        <taxon>Acari</taxon>
        <taxon>Parasitiformes</taxon>
        <taxon>Ixodida</taxon>
        <taxon>Ixodoidea</taxon>
        <taxon>Ixodidae</taxon>
        <taxon>Rhipicephalinae</taxon>
        <taxon>Dermacentor</taxon>
    </lineage>
</organism>
<proteinExistence type="predicted"/>
<gene>
    <name evidence="1" type="ORF">HPB49_014654</name>
</gene>
<name>A0ACB8D5Y9_DERSI</name>
<comment type="caution">
    <text evidence="1">The sequence shown here is derived from an EMBL/GenBank/DDBJ whole genome shotgun (WGS) entry which is preliminary data.</text>
</comment>
<reference evidence="1" key="1">
    <citation type="submission" date="2020-05" db="EMBL/GenBank/DDBJ databases">
        <title>Large-scale comparative analyses of tick genomes elucidate their genetic diversity and vector capacities.</title>
        <authorList>
            <person name="Jia N."/>
            <person name="Wang J."/>
            <person name="Shi W."/>
            <person name="Du L."/>
            <person name="Sun Y."/>
            <person name="Zhan W."/>
            <person name="Jiang J."/>
            <person name="Wang Q."/>
            <person name="Zhang B."/>
            <person name="Ji P."/>
            <person name="Sakyi L.B."/>
            <person name="Cui X."/>
            <person name="Yuan T."/>
            <person name="Jiang B."/>
            <person name="Yang W."/>
            <person name="Lam T.T.-Y."/>
            <person name="Chang Q."/>
            <person name="Ding S."/>
            <person name="Wang X."/>
            <person name="Zhu J."/>
            <person name="Ruan X."/>
            <person name="Zhao L."/>
            <person name="Wei J."/>
            <person name="Que T."/>
            <person name="Du C."/>
            <person name="Cheng J."/>
            <person name="Dai P."/>
            <person name="Han X."/>
            <person name="Huang E."/>
            <person name="Gao Y."/>
            <person name="Liu J."/>
            <person name="Shao H."/>
            <person name="Ye R."/>
            <person name="Li L."/>
            <person name="Wei W."/>
            <person name="Wang X."/>
            <person name="Wang C."/>
            <person name="Yang T."/>
            <person name="Huo Q."/>
            <person name="Li W."/>
            <person name="Guo W."/>
            <person name="Chen H."/>
            <person name="Zhou L."/>
            <person name="Ni X."/>
            <person name="Tian J."/>
            <person name="Zhou Y."/>
            <person name="Sheng Y."/>
            <person name="Liu T."/>
            <person name="Pan Y."/>
            <person name="Xia L."/>
            <person name="Li J."/>
            <person name="Zhao F."/>
            <person name="Cao W."/>
        </authorList>
    </citation>
    <scope>NUCLEOTIDE SEQUENCE</scope>
    <source>
        <strain evidence="1">Dsil-2018</strain>
    </source>
</reference>
<protein>
    <submittedName>
        <fullName evidence="1">Uncharacterized protein</fullName>
    </submittedName>
</protein>